<keyword evidence="2" id="KW-0472">Membrane</keyword>
<name>W2V0R8_9RICK</name>
<proteinExistence type="predicted"/>
<dbReference type="EMBL" id="AXCJ01000008">
    <property type="protein sequence ID" value="ETO91227.1"/>
    <property type="molecule type" value="Genomic_DNA"/>
</dbReference>
<feature type="compositionally biased region" description="Basic and acidic residues" evidence="1">
    <location>
        <begin position="63"/>
        <end position="75"/>
    </location>
</feature>
<feature type="region of interest" description="Disordered" evidence="1">
    <location>
        <begin position="212"/>
        <end position="231"/>
    </location>
</feature>
<keyword evidence="4" id="KW-1185">Reference proteome</keyword>
<organism evidence="3 4">
    <name type="scientific">Candidatus Xenolissoclinum pacificiensis L6</name>
    <dbReference type="NCBI Taxonomy" id="1401685"/>
    <lineage>
        <taxon>Bacteria</taxon>
        <taxon>Pseudomonadati</taxon>
        <taxon>Pseudomonadota</taxon>
        <taxon>Alphaproteobacteria</taxon>
        <taxon>Rickettsiales</taxon>
        <taxon>Anaplasmataceae</taxon>
        <taxon>Candidatus Xenolissoclinum</taxon>
    </lineage>
</organism>
<reference evidence="3 4" key="1">
    <citation type="journal article" date="2013" name="PLoS ONE">
        <title>Bacterial endosymbiosis in a chordate host: long-term co-evolution and conservation of secondary metabolism.</title>
        <authorList>
            <person name="Kwan J.C."/>
            <person name="Schmidt E.W."/>
        </authorList>
    </citation>
    <scope>NUCLEOTIDE SEQUENCE [LARGE SCALE GENOMIC DNA]</scope>
    <source>
        <strain evidence="4">L6</strain>
    </source>
</reference>
<evidence type="ECO:0000256" key="2">
    <source>
        <dbReference type="SAM" id="Phobius"/>
    </source>
</evidence>
<keyword evidence="2" id="KW-0812">Transmembrane</keyword>
<evidence type="ECO:0000313" key="3">
    <source>
        <dbReference type="EMBL" id="ETO91227.1"/>
    </source>
</evidence>
<gene>
    <name evidence="3" type="ORF">P857_718</name>
</gene>
<sequence>MQGDQKNNKHQVLSGVFSKVSQRIQRGSSDVVKGLRAIQKGDQKEPIIDETRSTVSQQDTDEETKNEFNWERDGMTGENESNSEEKPESSFFSKFKKDKLPSSRNINQGGIKEKFTSGIVAGLIKTDKVDKMLDTTNDTVNAFSQSVNVIRNVIVGQSLSDKVSQNIFSFIEAVSANTSGEELTRLVNTTQERQLVLFEEFYAQHQKLYSVSNNDDIDQPSNEDAKSGNNQVTEDQGVLDAQLEKMDGNVGIGSAFLNKDESDTDTTASINVSISDNIANQKMHKDIIVVIQRALTDAIFDFYVSWLEEIQNSKNTANDLEEHKQTFLAKVQELCKRIEVFNPIKAEGIAQSFARQVTTITDQTQSVVKEVLDVTQSLNKGVQPMTSAIENVSKVTEVVIQQVEPLLKKMDGVADDLGKISRNINTLSTDLQYVVFGQKNPAINYVKRLIAVTLRMLEIIQDNIASDTKPLECQDAYEHYALYFDQVHRICEHLFKNSRRPSNEIEELFGRIKKLSAGDKIQDISHENCNKILQYFHLLYKCIDQNLSSENVMEGLSIIDNLAQYQMLTEKYVPDSCFLNEDDVTAGKCLVMLLTICTGNLSDRNDKISRDDIYKIVNLVPNSDHIRTIVLHKLTCHSSVQVDMNTILSTISYLEEQISSFTDVENKSLMENIYEISSNVEDITSNAKNIVKDQSYLVNMISPSLIPTQYIPTIQHLTRITEWELKQDLEKYTYDIFRMSKYLSTVFNEPIYKLPKDKNFFMQELINSLIENPKDMQYNYSKRTLLALFNISLISMNKILLEYQLSNGKQLLQYERFNALARIANKSLQPLLEKQEVNVVKTLEYIYKQWFNITFLREHALKFIAMTAMILAVSLLTSSVIFSISMVVCATLVLLCQVAMTYAQGDPLLKYQRKQNKWQMFLSNWVFTLLQSAAIMTLVTDIVLSSFAMTPILIPVTISLVLVSFIWLLAKDMVMKVIFPEMYYDGRNTLYDLSKSIPFRYNDSSQEISDINFCIQDLYDVFVAQDQIEYDKLMRLSALHDIVGIKKSEDKEKSDTQQKHEDIQKMDDQRLVGEGKERISFVVEEIETVQEPSSSAVLVDDSKNPKNTMTLVTAKNNQGQAINGTNTK</sequence>
<feature type="compositionally biased region" description="Basic and acidic residues" evidence="1">
    <location>
        <begin position="39"/>
        <end position="52"/>
    </location>
</feature>
<feature type="region of interest" description="Disordered" evidence="1">
    <location>
        <begin position="1049"/>
        <end position="1069"/>
    </location>
</feature>
<feature type="transmembrane region" description="Helical" evidence="2">
    <location>
        <begin position="924"/>
        <end position="946"/>
    </location>
</feature>
<evidence type="ECO:0000313" key="4">
    <source>
        <dbReference type="Proteomes" id="UP000018951"/>
    </source>
</evidence>
<dbReference type="Proteomes" id="UP000018951">
    <property type="component" value="Unassembled WGS sequence"/>
</dbReference>
<evidence type="ECO:0000256" key="1">
    <source>
        <dbReference type="SAM" id="MobiDB-lite"/>
    </source>
</evidence>
<comment type="caution">
    <text evidence="3">The sequence shown here is derived from an EMBL/GenBank/DDBJ whole genome shotgun (WGS) entry which is preliminary data.</text>
</comment>
<evidence type="ECO:0008006" key="5">
    <source>
        <dbReference type="Google" id="ProtNLM"/>
    </source>
</evidence>
<dbReference type="AlphaFoldDB" id="W2V0R8"/>
<dbReference type="STRING" id="1401685.P857_718"/>
<keyword evidence="2" id="KW-1133">Transmembrane helix</keyword>
<accession>W2V0R8</accession>
<feature type="transmembrane region" description="Helical" evidence="2">
    <location>
        <begin position="882"/>
        <end position="903"/>
    </location>
</feature>
<feature type="region of interest" description="Disordered" evidence="1">
    <location>
        <begin position="28"/>
        <end position="97"/>
    </location>
</feature>
<protein>
    <recommendedName>
        <fullName evidence="5">Transmembrane protein</fullName>
    </recommendedName>
</protein>
<feature type="transmembrane region" description="Helical" evidence="2">
    <location>
        <begin position="952"/>
        <end position="970"/>
    </location>
</feature>